<dbReference type="Proteomes" id="UP001165641">
    <property type="component" value="Unassembled WGS sequence"/>
</dbReference>
<keyword evidence="2" id="KW-0863">Zinc-finger</keyword>
<keyword evidence="2" id="KW-0862">Zinc</keyword>
<name>A0ABT4ZB11_9RHOB</name>
<dbReference type="Gene3D" id="2.60.260.40">
    <property type="entry name" value="q5lls5 like domains"/>
    <property type="match status" value="1"/>
</dbReference>
<dbReference type="EMBL" id="JAQBIE010000003">
    <property type="protein sequence ID" value="MDB6176544.1"/>
    <property type="molecule type" value="Genomic_DNA"/>
</dbReference>
<keyword evidence="3" id="KW-1185">Reference proteome</keyword>
<reference evidence="2" key="1">
    <citation type="submission" date="2022-12" db="EMBL/GenBank/DDBJ databases">
        <title>Paracoccus onchidii sp. nov., isolated from a marine invertebrate from the South China Sea.</title>
        <authorList>
            <person name="Xu S."/>
            <person name="Liu Z."/>
            <person name="Xu Y."/>
        </authorList>
    </citation>
    <scope>NUCLEOTIDE SEQUENCE</scope>
    <source>
        <strain evidence="2">Z330</strain>
    </source>
</reference>
<dbReference type="RefSeq" id="WP_271887775.1">
    <property type="nucleotide sequence ID" value="NZ_JAQBIE010000003.1"/>
</dbReference>
<proteinExistence type="predicted"/>
<keyword evidence="2" id="KW-0479">Metal-binding</keyword>
<organism evidence="2 3">
    <name type="scientific">Paracoccus onchidii</name>
    <dbReference type="NCBI Taxonomy" id="3017813"/>
    <lineage>
        <taxon>Bacteria</taxon>
        <taxon>Pseudomonadati</taxon>
        <taxon>Pseudomonadota</taxon>
        <taxon>Alphaproteobacteria</taxon>
        <taxon>Rhodobacterales</taxon>
        <taxon>Paracoccaceae</taxon>
        <taxon>Paracoccus</taxon>
    </lineage>
</organism>
<feature type="domain" description="Zinc finger CHCC-type" evidence="1">
    <location>
        <begin position="13"/>
        <end position="51"/>
    </location>
</feature>
<comment type="caution">
    <text evidence="2">The sequence shown here is derived from an EMBL/GenBank/DDBJ whole genome shotgun (WGS) entry which is preliminary data.</text>
</comment>
<evidence type="ECO:0000313" key="3">
    <source>
        <dbReference type="Proteomes" id="UP001165641"/>
    </source>
</evidence>
<accession>A0ABT4ZB11</accession>
<evidence type="ECO:0000259" key="1">
    <source>
        <dbReference type="Pfam" id="PF10276"/>
    </source>
</evidence>
<protein>
    <submittedName>
        <fullName evidence="2">Zinc-finger domain-containing protein</fullName>
    </submittedName>
</protein>
<dbReference type="InterPro" id="IPR019401">
    <property type="entry name" value="Znf_CHCC"/>
</dbReference>
<dbReference type="Pfam" id="PF10276">
    <property type="entry name" value="zf-CHCC"/>
    <property type="match status" value="1"/>
</dbReference>
<dbReference type="GO" id="GO:0008270">
    <property type="term" value="F:zinc ion binding"/>
    <property type="evidence" value="ECO:0007669"/>
    <property type="project" value="UniProtKB-KW"/>
</dbReference>
<sequence>MKRPAPEEVIVTSRRVACDGDDAAGLGHPRVWLAISADTGFVDCGYCDKRFVLDRDHAGDDH</sequence>
<evidence type="ECO:0000313" key="2">
    <source>
        <dbReference type="EMBL" id="MDB6176544.1"/>
    </source>
</evidence>
<gene>
    <name evidence="2" type="ORF">PAF17_03390</name>
</gene>